<dbReference type="SUPFAM" id="SSF53901">
    <property type="entry name" value="Thiolase-like"/>
    <property type="match status" value="1"/>
</dbReference>
<dbReference type="PANTHER" id="PTHR42870:SF1">
    <property type="entry name" value="NON-SPECIFIC LIPID-TRANSFER PROTEIN-LIKE 2"/>
    <property type="match status" value="1"/>
</dbReference>
<dbReference type="PIRSF" id="PIRSF000429">
    <property type="entry name" value="Ac-CoA_Ac_transf"/>
    <property type="match status" value="1"/>
</dbReference>
<dbReference type="InterPro" id="IPR055140">
    <property type="entry name" value="Thiolase_C_2"/>
</dbReference>
<keyword evidence="3" id="KW-1185">Reference proteome</keyword>
<dbReference type="RefSeq" id="WP_203888368.1">
    <property type="nucleotide sequence ID" value="NZ_BOOH01000001.1"/>
</dbReference>
<dbReference type="AlphaFoldDB" id="A0A8J3W2A8"/>
<dbReference type="GO" id="GO:0016747">
    <property type="term" value="F:acyltransferase activity, transferring groups other than amino-acyl groups"/>
    <property type="evidence" value="ECO:0007669"/>
    <property type="project" value="InterPro"/>
</dbReference>
<dbReference type="CDD" id="cd00829">
    <property type="entry name" value="SCP-x_thiolase"/>
    <property type="match status" value="1"/>
</dbReference>
<evidence type="ECO:0000313" key="3">
    <source>
        <dbReference type="Proteomes" id="UP000616724"/>
    </source>
</evidence>
<comment type="caution">
    <text evidence="2">The sequence shown here is derived from an EMBL/GenBank/DDBJ whole genome shotgun (WGS) entry which is preliminary data.</text>
</comment>
<feature type="domain" description="Thiolase C-terminal" evidence="1">
    <location>
        <begin position="256"/>
        <end position="366"/>
    </location>
</feature>
<dbReference type="InterPro" id="IPR002155">
    <property type="entry name" value="Thiolase"/>
</dbReference>
<gene>
    <name evidence="2" type="ORF">Plo01_00360</name>
</gene>
<proteinExistence type="predicted"/>
<dbReference type="PANTHER" id="PTHR42870">
    <property type="entry name" value="ACETYL-COA C-ACETYLTRANSFERASE"/>
    <property type="match status" value="1"/>
</dbReference>
<accession>A0A8J3W2A8</accession>
<evidence type="ECO:0000259" key="1">
    <source>
        <dbReference type="Pfam" id="PF22691"/>
    </source>
</evidence>
<dbReference type="Pfam" id="PF22691">
    <property type="entry name" value="Thiolase_C_1"/>
    <property type="match status" value="1"/>
</dbReference>
<reference evidence="2 3" key="1">
    <citation type="submission" date="2021-01" db="EMBL/GenBank/DDBJ databases">
        <title>Whole genome shotgun sequence of Planobispora longispora NBRC 13918.</title>
        <authorList>
            <person name="Komaki H."/>
            <person name="Tamura T."/>
        </authorList>
    </citation>
    <scope>NUCLEOTIDE SEQUENCE [LARGE SCALE GENOMIC DNA]</scope>
    <source>
        <strain evidence="2 3">NBRC 13918</strain>
    </source>
</reference>
<sequence length="390" mass="41254">MTWGHSEPLGDLATGVAIAGIGEAPHTRASGRTAAEMAAEAVAAAIADAGLTPADIDGLMWHPAFVGQLDADAFRRHYRHDGPLWTSAQGGGMVWAGTAPHTAARALADGSARHIVNSFAVAWATQRSAMEGGPGQSHAQKVTKRQLEVPFGWFPQPVYFATIARRHMHEYGTTVEQLGHVAVTTRHHATLTPGAVMRDRPLTLDAYLASPPVAEPFRKEDCSLISDGAGAYVMTTVERARDLRRPVVEVAGVGLGTSHTGSHWAQQPAFTSTPQVFAGPDAFAMAGITPSEVDVLELYDPFTIVTLMQLEDLGFCAKGEAGPLAESGALRIGARLPTNTHGGLLSHSYVLGIAHVTELVRRLRGPGAEIGLYGGYTGAQASTLILRRAR</sequence>
<organism evidence="2 3">
    <name type="scientific">Planobispora longispora</name>
    <dbReference type="NCBI Taxonomy" id="28887"/>
    <lineage>
        <taxon>Bacteria</taxon>
        <taxon>Bacillati</taxon>
        <taxon>Actinomycetota</taxon>
        <taxon>Actinomycetes</taxon>
        <taxon>Streptosporangiales</taxon>
        <taxon>Streptosporangiaceae</taxon>
        <taxon>Planobispora</taxon>
    </lineage>
</organism>
<evidence type="ECO:0000313" key="2">
    <source>
        <dbReference type="EMBL" id="GIH73607.1"/>
    </source>
</evidence>
<dbReference type="EMBL" id="BOOH01000001">
    <property type="protein sequence ID" value="GIH73607.1"/>
    <property type="molecule type" value="Genomic_DNA"/>
</dbReference>
<dbReference type="InterPro" id="IPR016039">
    <property type="entry name" value="Thiolase-like"/>
</dbReference>
<dbReference type="Gene3D" id="3.40.47.10">
    <property type="match status" value="1"/>
</dbReference>
<protein>
    <recommendedName>
        <fullName evidence="1">Thiolase C-terminal domain-containing protein</fullName>
    </recommendedName>
</protein>
<name>A0A8J3W2A8_9ACTN</name>
<dbReference type="Proteomes" id="UP000616724">
    <property type="component" value="Unassembled WGS sequence"/>
</dbReference>